<evidence type="ECO:0000256" key="3">
    <source>
        <dbReference type="ARBA" id="ARBA00022840"/>
    </source>
</evidence>
<dbReference type="PANTHER" id="PTHR23073">
    <property type="entry name" value="26S PROTEASOME REGULATORY SUBUNIT"/>
    <property type="match status" value="1"/>
</dbReference>
<dbReference type="Pfam" id="PF00004">
    <property type="entry name" value="AAA"/>
    <property type="match status" value="1"/>
</dbReference>
<dbReference type="InterPro" id="IPR054472">
    <property type="entry name" value="WHD"/>
</dbReference>
<dbReference type="GO" id="GO:0005524">
    <property type="term" value="F:ATP binding"/>
    <property type="evidence" value="ECO:0007669"/>
    <property type="project" value="UniProtKB-KW"/>
</dbReference>
<keyword evidence="2" id="KW-0547">Nucleotide-binding</keyword>
<feature type="domain" description="AAA+ ATPase" evidence="4">
    <location>
        <begin position="490"/>
        <end position="622"/>
    </location>
</feature>
<dbReference type="Proteomes" id="UP000594688">
    <property type="component" value="Chromosome"/>
</dbReference>
<dbReference type="InterPro" id="IPR003959">
    <property type="entry name" value="ATPase_AAA_core"/>
</dbReference>
<dbReference type="InterPro" id="IPR003593">
    <property type="entry name" value="AAA+_ATPase"/>
</dbReference>
<keyword evidence="3 5" id="KW-0067">ATP-binding</keyword>
<dbReference type="AlphaFoldDB" id="A0A7T0BWZ6"/>
<dbReference type="InterPro" id="IPR050221">
    <property type="entry name" value="26S_Proteasome_ATPase"/>
</dbReference>
<proteinExistence type="inferred from homology"/>
<reference evidence="5 6" key="1">
    <citation type="submission" date="2020-02" db="EMBL/GenBank/DDBJ databases">
        <title>Genomic and physiological characterization of two novel Nitrospinaceae genera.</title>
        <authorList>
            <person name="Mueller A.J."/>
            <person name="Jung M.-Y."/>
            <person name="Strachan C.R."/>
            <person name="Herbold C.W."/>
            <person name="Kirkegaard R.H."/>
            <person name="Daims H."/>
        </authorList>
    </citation>
    <scope>NUCLEOTIDE SEQUENCE [LARGE SCALE GENOMIC DNA]</scope>
    <source>
        <strain evidence="5">EB</strain>
    </source>
</reference>
<organism evidence="5 6">
    <name type="scientific">Candidatus Nitronauta litoralis</name>
    <dbReference type="NCBI Taxonomy" id="2705533"/>
    <lineage>
        <taxon>Bacteria</taxon>
        <taxon>Pseudomonadati</taxon>
        <taxon>Nitrospinota/Tectimicrobiota group</taxon>
        <taxon>Nitrospinota</taxon>
        <taxon>Nitrospinia</taxon>
        <taxon>Nitrospinales</taxon>
        <taxon>Nitrospinaceae</taxon>
        <taxon>Candidatus Nitronauta</taxon>
    </lineage>
</organism>
<accession>A0A7T0BWZ6</accession>
<evidence type="ECO:0000256" key="1">
    <source>
        <dbReference type="ARBA" id="ARBA00006914"/>
    </source>
</evidence>
<evidence type="ECO:0000256" key="2">
    <source>
        <dbReference type="ARBA" id="ARBA00022741"/>
    </source>
</evidence>
<dbReference type="EMBL" id="CP048685">
    <property type="protein sequence ID" value="QPJ62406.1"/>
    <property type="molecule type" value="Genomic_DNA"/>
</dbReference>
<dbReference type="InterPro" id="IPR027417">
    <property type="entry name" value="P-loop_NTPase"/>
</dbReference>
<evidence type="ECO:0000313" key="6">
    <source>
        <dbReference type="Proteomes" id="UP000594688"/>
    </source>
</evidence>
<gene>
    <name evidence="5" type="ORF">G3M70_11210</name>
</gene>
<evidence type="ECO:0000313" key="5">
    <source>
        <dbReference type="EMBL" id="QPJ62406.1"/>
    </source>
</evidence>
<dbReference type="Pfam" id="PF22977">
    <property type="entry name" value="WHD"/>
    <property type="match status" value="1"/>
</dbReference>
<dbReference type="Gene3D" id="3.40.50.300">
    <property type="entry name" value="P-loop containing nucleotide triphosphate hydrolases"/>
    <property type="match status" value="1"/>
</dbReference>
<dbReference type="SMART" id="SM00382">
    <property type="entry name" value="AAA"/>
    <property type="match status" value="1"/>
</dbReference>
<dbReference type="KEGG" id="nli:G3M70_11210"/>
<comment type="similarity">
    <text evidence="1">Belongs to the AAA ATPase family.</text>
</comment>
<protein>
    <submittedName>
        <fullName evidence="5">ATP-binding protein</fullName>
    </submittedName>
</protein>
<sequence length="701" mass="77742">MTETTQNQISAENPQAIENWVRLNNEVIRLGLEWFHLVLEEYIQNRRSEIPPSNGSSENPVITDLAADWLLRSLRREEKLPTPEKIKTARNNFDNARKNMEQTGEPSTLDRLSKAFGLSPFDEDVMVMGLAPFAQAGFSALLGYAHDRSNLSQGTPHLALALFTNGNEESEALARERFSPNSPLRRYALIETDPESTGMLAPFRLGERIGRLFFGEEYCDSAVEPLLGPVPAGHCPTRHQDPVNKLAQTLEKRGLNAALILGPKRCGKYMAAARLAGTFGMNLVEMKPNKLSPNFATRRAQFNVLSREAILGNAAVVINLSAQGKFDSDEKKQTALSAAEDALRYLESLVIVISDEHPELPDWLPLLNLHALTALDRMDIWSRELAEGITITHDEIEALSEHFALGPGEIASLCKTMQTDDPSEYWSSGRKIASRGLDDLAEKIESGFTWEDLQLPEDLMHDLKAIAAQVRHRSDVYNRGGFGRKLIRGRGVSVLFAGSSGVGKTMAAEVIANELDLGLYKIDLSSVISKYIGETEKNLKRVFDAAEAGGAVLFFDEADALFGKRSEVKDSHDRYANIEVSYLLQRMESYKGLSILATNMKSHIDVAFLRRLRFVIDIPFPSVSLRTAIWQRAFPEETKTENLDFSALGRLELAGGNIVVIAVNAAFLAAAEGAPVNMSHIARSAQSEMRKLDKEPRIPWI</sequence>
<name>A0A7T0BWZ6_9BACT</name>
<dbReference type="CDD" id="cd19481">
    <property type="entry name" value="RecA-like_protease"/>
    <property type="match status" value="1"/>
</dbReference>
<dbReference type="SUPFAM" id="SSF52540">
    <property type="entry name" value="P-loop containing nucleoside triphosphate hydrolases"/>
    <property type="match status" value="2"/>
</dbReference>
<dbReference type="GO" id="GO:0016887">
    <property type="term" value="F:ATP hydrolysis activity"/>
    <property type="evidence" value="ECO:0007669"/>
    <property type="project" value="InterPro"/>
</dbReference>
<evidence type="ECO:0000259" key="4">
    <source>
        <dbReference type="SMART" id="SM00382"/>
    </source>
</evidence>